<organism evidence="3 4">
    <name type="scientific">Nitrosomonas communis</name>
    <dbReference type="NCBI Taxonomy" id="44574"/>
    <lineage>
        <taxon>Bacteria</taxon>
        <taxon>Pseudomonadati</taxon>
        <taxon>Pseudomonadota</taxon>
        <taxon>Betaproteobacteria</taxon>
        <taxon>Nitrosomonadales</taxon>
        <taxon>Nitrosomonadaceae</taxon>
        <taxon>Nitrosomonas</taxon>
    </lineage>
</organism>
<evidence type="ECO:0000256" key="2">
    <source>
        <dbReference type="SAM" id="SignalP"/>
    </source>
</evidence>
<keyword evidence="2" id="KW-0732">Signal</keyword>
<dbReference type="RefSeq" id="WP_177198225.1">
    <property type="nucleotide sequence ID" value="NZ_FOUB01000107.1"/>
</dbReference>
<feature type="chain" id="PRO_5010205888" description="Lipoprotein" evidence="2">
    <location>
        <begin position="20"/>
        <end position="46"/>
    </location>
</feature>
<feature type="signal peptide" evidence="2">
    <location>
        <begin position="1"/>
        <end position="19"/>
    </location>
</feature>
<keyword evidence="4" id="KW-1185">Reference proteome</keyword>
<feature type="region of interest" description="Disordered" evidence="1">
    <location>
        <begin position="19"/>
        <end position="46"/>
    </location>
</feature>
<dbReference type="PROSITE" id="PS51257">
    <property type="entry name" value="PROKAR_LIPOPROTEIN"/>
    <property type="match status" value="1"/>
</dbReference>
<dbReference type="EMBL" id="FOUB01000107">
    <property type="protein sequence ID" value="SFN12244.1"/>
    <property type="molecule type" value="Genomic_DNA"/>
</dbReference>
<proteinExistence type="predicted"/>
<accession>A0A1I4WEK1</accession>
<dbReference type="Proteomes" id="UP000183287">
    <property type="component" value="Unassembled WGS sequence"/>
</dbReference>
<dbReference type="AlphaFoldDB" id="A0A1I4WEK1"/>
<feature type="compositionally biased region" description="Basic and acidic residues" evidence="1">
    <location>
        <begin position="32"/>
        <end position="46"/>
    </location>
</feature>
<gene>
    <name evidence="3" type="ORF">SAMN05421863_11078</name>
</gene>
<sequence>MKSALLVAILTALALTACGDPKPAQYPPSSMMERESMPDKADEQKK</sequence>
<evidence type="ECO:0000313" key="3">
    <source>
        <dbReference type="EMBL" id="SFN12244.1"/>
    </source>
</evidence>
<name>A0A1I4WEK1_9PROT</name>
<evidence type="ECO:0008006" key="5">
    <source>
        <dbReference type="Google" id="ProtNLM"/>
    </source>
</evidence>
<reference evidence="4" key="1">
    <citation type="submission" date="2016-10" db="EMBL/GenBank/DDBJ databases">
        <authorList>
            <person name="Varghese N."/>
            <person name="Submissions S."/>
        </authorList>
    </citation>
    <scope>NUCLEOTIDE SEQUENCE [LARGE SCALE GENOMIC DNA]</scope>
    <source>
        <strain evidence="4">Nm44</strain>
    </source>
</reference>
<evidence type="ECO:0000313" key="4">
    <source>
        <dbReference type="Proteomes" id="UP000183287"/>
    </source>
</evidence>
<evidence type="ECO:0000256" key="1">
    <source>
        <dbReference type="SAM" id="MobiDB-lite"/>
    </source>
</evidence>
<protein>
    <recommendedName>
        <fullName evidence="5">Lipoprotein</fullName>
    </recommendedName>
</protein>